<proteinExistence type="predicted"/>
<keyword evidence="1" id="KW-0472">Membrane</keyword>
<feature type="transmembrane region" description="Helical" evidence="1">
    <location>
        <begin position="32"/>
        <end position="48"/>
    </location>
</feature>
<dbReference type="Proteomes" id="UP000008068">
    <property type="component" value="Unassembled WGS sequence"/>
</dbReference>
<dbReference type="AlphaFoldDB" id="G0PJM3"/>
<protein>
    <submittedName>
        <fullName evidence="2">Uncharacterized protein</fullName>
    </submittedName>
</protein>
<gene>
    <name evidence="2" type="ORF">CAEBREN_19892</name>
</gene>
<organism evidence="3">
    <name type="scientific">Caenorhabditis brenneri</name>
    <name type="common">Nematode worm</name>
    <dbReference type="NCBI Taxonomy" id="135651"/>
    <lineage>
        <taxon>Eukaryota</taxon>
        <taxon>Metazoa</taxon>
        <taxon>Ecdysozoa</taxon>
        <taxon>Nematoda</taxon>
        <taxon>Chromadorea</taxon>
        <taxon>Rhabditida</taxon>
        <taxon>Rhabditina</taxon>
        <taxon>Rhabditomorpha</taxon>
        <taxon>Rhabditoidea</taxon>
        <taxon>Rhabditidae</taxon>
        <taxon>Peloderinae</taxon>
        <taxon>Caenorhabditis</taxon>
    </lineage>
</organism>
<accession>G0PJM3</accession>
<dbReference type="HOGENOM" id="CLU_2040143_0_0_1"/>
<evidence type="ECO:0000256" key="1">
    <source>
        <dbReference type="SAM" id="Phobius"/>
    </source>
</evidence>
<dbReference type="InParanoid" id="G0PJM3"/>
<evidence type="ECO:0000313" key="3">
    <source>
        <dbReference type="Proteomes" id="UP000008068"/>
    </source>
</evidence>
<reference evidence="3" key="1">
    <citation type="submission" date="2011-07" db="EMBL/GenBank/DDBJ databases">
        <authorList>
            <consortium name="Caenorhabditis brenneri Sequencing and Analysis Consortium"/>
            <person name="Wilson R.K."/>
        </authorList>
    </citation>
    <scope>NUCLEOTIDE SEQUENCE [LARGE SCALE GENOMIC DNA]</scope>
    <source>
        <strain evidence="3">PB2801</strain>
    </source>
</reference>
<feature type="transmembrane region" description="Helical" evidence="1">
    <location>
        <begin position="6"/>
        <end position="25"/>
    </location>
</feature>
<keyword evidence="1" id="KW-0812">Transmembrane</keyword>
<evidence type="ECO:0000313" key="2">
    <source>
        <dbReference type="EMBL" id="EGT60000.1"/>
    </source>
</evidence>
<sequence>MGYTASWPTQLAVLFIGFGGCWMSFPVKEKSFFLFTFAVTIAGGLGFVSSSEKEGTKEMLFGAGMMAYFIGAIFLIGYTCRHCLRFLHQLTVGKFHEDVKDLGNSRIRRNQQSSSILLLSQ</sequence>
<keyword evidence="3" id="KW-1185">Reference proteome</keyword>
<name>G0PJM3_CAEBE</name>
<keyword evidence="1" id="KW-1133">Transmembrane helix</keyword>
<feature type="transmembrane region" description="Helical" evidence="1">
    <location>
        <begin position="60"/>
        <end position="80"/>
    </location>
</feature>
<dbReference type="EMBL" id="GL380718">
    <property type="protein sequence ID" value="EGT60000.1"/>
    <property type="molecule type" value="Genomic_DNA"/>
</dbReference>